<sequence>MDPLYQIYRYHLKQQNFNYPYQICFQYGIWSKYNPLSIISQVGLIGIFDSNCYQFHHAVEQTTKSLILIYYVCIDQEKMSINKFIEFSNDFGEQFKFEVPIDIFQLEDQWYYFGIAQWPSLNRCEIIIFSEKQVLFSKIISISYIYQNQDIILTVGGGFVVNKSKINTLEQGRLFSYFPGTIYIDFFEITATTPGTDLEVLAKEIFTYDYLCQINTEIQISDQELSWLDQYFYSSENINWDSFTLSGWLKILKIVNVSNEFIYEFFKLGPNFENSRLSNPNYSPFIFYYKISPSNNQIIITTYSYTIPFLGLDLQNNPFIIKKSLDITNNLYLWHKFSVKQQQNKITINIKFWEGHNIYEYSVQFDVIQFHRVQYKLTYGNNQQSPENYLNIKVQNLIFLNCESEYYQSNCHSNCLECDGPNDNDCLSCSVESRRIYLPDQKSCICPYDLVEDENCKSYEDYNFEQVEEYIQKDQNQCQYGYFELGEDCIQCPSIKRDNYLTCLECLQNPKDWGQNPICINNIYLDSNGNIHQKIQDMIESKYLFDGIDLKFCEECEQDSISNPENIIRDYFITSIQFKEFCLQNKFDLETAINFDNQICYDCGIYLCKICIISINGFMCTKCQSNIQVKNGKCTVGDLLSKEKEDLRCIQPLYKNSMKQCQLCQIENCIYCFEYLSNDLSKSTLYLDFETFLINENFKVGCALCKNNFIFNFITGKCIYQQPQIKNCARSFINQDNQEVCTLSSNEDFNVSPEISNCQKYLSNCLQCIMTPESIIKCIICQIGYTTQIISGQCKPNNIENAKIVIQGDFLYYDGFMQRLQSFMIQFLPNQYFYLRAQGNYRTSNQIIECQDGYKLNSNFRCNKYCSSECQSCSYSNIESSFQCLKCPLNQYKTFIRSQESGSCLQCPQFCEVCQNRSDNELKNYKDSTSKYSKKCLKPIQNPNIVLDQYSQIARLCYNQKCNNALLFLLDFFNTNPIENIDNKINIQYCNEIGLSLLIIQLDLQEDYQFVSLYEDYPFDQKQDYVLFLSTFLKSSIFSLIKINLRITQPSKYVFQVSENNLFKNFDEVEFLNFELIFSKNTSLMFENEQSQVSFNFTNLLIRNGFINSIFSTFHTSNYGNIYFNNLLFQDVQFLNCNFLHLESQKVLINVTIDTLTLQNCNLINSNLFSFLNTQVNVIVQNLNINQCNFTNSTIFLFSTNLPLKSFIDVKGLNILQCEFKYSNFINSTKTINIRFFNILFQYNQVNSSVVISYSDNLWMYDVNIFENYFIDSKFASIIQGSENRITSEILNFEANENIFQKSYLCQIISISLKNNLILQLMNIRLNKNIYLITLDGYYPLFSISCIELLIKNAQIIDQNNCKIFNIFDSFSIILEDINYQNSVQNFKVPLNQNCASQNEIKNQLLSIQGVLIVKLNNFMIFQQTSFDLSLIDLAQSRQNLVNQFKEIIIYNLTFNNNLLIQQYETNFFSLITISSETNIKIIIDNLRYNQNFLHQQTDDILELSSSLLFISCSACSIKINNIQCQNNGLTNSSNSFILINVYFVQFNNFTIQNHNYLPQNLWEQFYDFKLNEILSDEDIDHLMQQTFKILNKGGAGSIIASEFYCFNCSFINIRSFKSSLFDIKTQAYGIIELYNIFIKLVLTQASSISDSSGCINIYSQNSMLNLQIQHASFIEIFNSMKSSILSIIPSQKQNKIILVDVRIINCLSFMNQMMKIIFPIQSLGKNKLIMKKIKIKQNDDDWVRFFQVFGVILGQSEIKEIGGDDNALLYIDRCDVTFIDLEIEGIFISSLFQIKNALQVLLINCKFIQIQTFQFQDLIYLTYSKDQKPSVSFKKVNIEKIQQFDLNLLNPFIESKQNYNIIYCEICKSDQQPQKIEHPIINFMNQIKKIQKENSIIFIQGSSSEIQLNFDSLNLNNINCQTCSNGLIYVESDSFNQFKIQDFDCNYNNVNQYGCLNFKMKAGQNKLIKIIKSNFMFNKGGQGAGITATNISLQIQQCRFINNTVLSYGGGLYLELNSSNFQIKQSVYIYNQAAFGGGGIYLSNDSNLVNQNLIQSIINFNKAEFFGNNIVEAPTHLVLNINNLEMQSQIQNINNTQNHILQINPYKTIQQGQLLFTNYLMIPSNQEIKQYKLYIPEAQKFKIYLQNIVLTWRNNQNEYLQFNGKSTCEIIQNTLSKNQVVQGSTVSQILEYDLQKQHFDFGSLSFSFDPYINGFDEVLQIQLNCKNIQYQQILHYVVNLKSFKCQLGEFYVKEGCQLCQQNQGYYSVTYDALKCSIFDKTKFLNVTSNNIQLKNGFWRPHYLSDFTEYCFKNEKFCQGGWKTGNELCYQGRIGGLCEECDHYNIRGDGYYFKDSENNCLNCSNASSLIAQYIILSIWVLLSIILTLRSIDKTNKLFATLKIRQKIGKIIFKLNQDHEGILIKLFLNYFWIFSIIFTFNVEFSFSFDFIDKISNTSNFLANSLDCYLADYQSIQLIYSRIIVLPFLMGIQFLVIIIGIKAFSIVLKQQFGSSIISNTLLYLYVSNYAGLVKQLCSILSKREISNTSYIQGDVSLLYGSNNHKIGMLLFALPGLGIFSCLIPISLFFLMYIKRDKLDDIKLRRHICYLFNEYHHKRYYWEQIKLTKKTIIILIVTQFETNTFLKVSLLGLSLLFYQLLVLHNKPYAISRFNYLDLQSGQICLIAIFIAAAKYASQQYNDSFSSFIFQITIMLLCIKLGYSFIFNLLKIYYKKYRIQIITLLFQLFKKINPNLRLSKYFNNLLSKWQAQDTRLKSNYSKLRFHLFSLSKINIRNFRNPSLSIQFSTTISSVRNQQTITRNLLSREGI</sequence>
<keyword evidence="1" id="KW-1133">Transmembrane helix</keyword>
<protein>
    <recommendedName>
        <fullName evidence="4">Transmembrane protein</fullName>
    </recommendedName>
</protein>
<gene>
    <name evidence="2" type="ORF">PSON_ATCC_30995.1.T1670102</name>
</gene>
<dbReference type="InterPro" id="IPR006212">
    <property type="entry name" value="Furin_repeat"/>
</dbReference>
<evidence type="ECO:0008006" key="4">
    <source>
        <dbReference type="Google" id="ProtNLM"/>
    </source>
</evidence>
<keyword evidence="1" id="KW-0812">Transmembrane</keyword>
<feature type="transmembrane region" description="Helical" evidence="1">
    <location>
        <begin position="2704"/>
        <end position="2726"/>
    </location>
</feature>
<reference evidence="2" key="1">
    <citation type="submission" date="2021-01" db="EMBL/GenBank/DDBJ databases">
        <authorList>
            <consortium name="Genoscope - CEA"/>
            <person name="William W."/>
        </authorList>
    </citation>
    <scope>NUCLEOTIDE SEQUENCE</scope>
</reference>
<dbReference type="CDD" id="cd00064">
    <property type="entry name" value="FU"/>
    <property type="match status" value="1"/>
</dbReference>
<accession>A0A8S1RDY4</accession>
<evidence type="ECO:0000313" key="2">
    <source>
        <dbReference type="EMBL" id="CAD8126466.1"/>
    </source>
</evidence>
<keyword evidence="3" id="KW-1185">Reference proteome</keyword>
<dbReference type="PANTHER" id="PTHR11319:SF35">
    <property type="entry name" value="OUTER MEMBRANE PROTEIN PMPC-RELATED"/>
    <property type="match status" value="1"/>
</dbReference>
<organism evidence="2 3">
    <name type="scientific">Paramecium sonneborni</name>
    <dbReference type="NCBI Taxonomy" id="65129"/>
    <lineage>
        <taxon>Eukaryota</taxon>
        <taxon>Sar</taxon>
        <taxon>Alveolata</taxon>
        <taxon>Ciliophora</taxon>
        <taxon>Intramacronucleata</taxon>
        <taxon>Oligohymenophorea</taxon>
        <taxon>Peniculida</taxon>
        <taxon>Parameciidae</taxon>
        <taxon>Paramecium</taxon>
    </lineage>
</organism>
<evidence type="ECO:0000256" key="1">
    <source>
        <dbReference type="SAM" id="Phobius"/>
    </source>
</evidence>
<dbReference type="Proteomes" id="UP000692954">
    <property type="component" value="Unassembled WGS sequence"/>
</dbReference>
<feature type="transmembrane region" description="Helical" evidence="1">
    <location>
        <begin position="2477"/>
        <end position="2499"/>
    </location>
</feature>
<feature type="transmembrane region" description="Helical" evidence="1">
    <location>
        <begin position="2672"/>
        <end position="2692"/>
    </location>
</feature>
<keyword evidence="1" id="KW-0472">Membrane</keyword>
<feature type="transmembrane region" description="Helical" evidence="1">
    <location>
        <begin position="2642"/>
        <end position="2660"/>
    </location>
</feature>
<feature type="transmembrane region" description="Helical" evidence="1">
    <location>
        <begin position="2421"/>
        <end position="2439"/>
    </location>
</feature>
<proteinExistence type="predicted"/>
<name>A0A8S1RDY4_9CILI</name>
<feature type="transmembrane region" description="Helical" evidence="1">
    <location>
        <begin position="2567"/>
        <end position="2591"/>
    </location>
</feature>
<dbReference type="PANTHER" id="PTHR11319">
    <property type="entry name" value="G PROTEIN-COUPLED RECEPTOR-RELATED"/>
    <property type="match status" value="1"/>
</dbReference>
<feature type="transmembrane region" description="Helical" evidence="1">
    <location>
        <begin position="2369"/>
        <end position="2388"/>
    </location>
</feature>
<comment type="caution">
    <text evidence="2">The sequence shown here is derived from an EMBL/GenBank/DDBJ whole genome shotgun (WGS) entry which is preliminary data.</text>
</comment>
<evidence type="ECO:0000313" key="3">
    <source>
        <dbReference type="Proteomes" id="UP000692954"/>
    </source>
</evidence>
<dbReference type="EMBL" id="CAJJDN010000167">
    <property type="protein sequence ID" value="CAD8126466.1"/>
    <property type="molecule type" value="Genomic_DNA"/>
</dbReference>